<evidence type="ECO:0000256" key="2">
    <source>
        <dbReference type="SAM" id="SignalP"/>
    </source>
</evidence>
<feature type="compositionally biased region" description="Polar residues" evidence="1">
    <location>
        <begin position="403"/>
        <end position="414"/>
    </location>
</feature>
<reference evidence="3 4" key="1">
    <citation type="submission" date="2020-08" db="EMBL/GenBank/DDBJ databases">
        <title>Genomic Encyclopedia of Type Strains, Phase IV (KMG-IV): sequencing the most valuable type-strain genomes for metagenomic binning, comparative biology and taxonomic classification.</title>
        <authorList>
            <person name="Goeker M."/>
        </authorList>
    </citation>
    <scope>NUCLEOTIDE SEQUENCE [LARGE SCALE GENOMIC DNA]</scope>
    <source>
        <strain evidence="3 4">DSM 7050</strain>
    </source>
</reference>
<evidence type="ECO:0008006" key="5">
    <source>
        <dbReference type="Google" id="ProtNLM"/>
    </source>
</evidence>
<dbReference type="EMBL" id="JACHOT010000008">
    <property type="protein sequence ID" value="MBB4652764.1"/>
    <property type="molecule type" value="Genomic_DNA"/>
</dbReference>
<accession>A0ABR6L7I5</accession>
<name>A0ABR6L7I5_9HYPH</name>
<dbReference type="SUPFAM" id="SSF52266">
    <property type="entry name" value="SGNH hydrolase"/>
    <property type="match status" value="1"/>
</dbReference>
<keyword evidence="2" id="KW-0732">Signal</keyword>
<dbReference type="InterPro" id="IPR036514">
    <property type="entry name" value="SGNH_hydro_sf"/>
</dbReference>
<dbReference type="Gene3D" id="3.40.50.1110">
    <property type="entry name" value="SGNH hydrolase"/>
    <property type="match status" value="1"/>
</dbReference>
<gene>
    <name evidence="3" type="ORF">GGQ99_004545</name>
</gene>
<dbReference type="Proteomes" id="UP000539538">
    <property type="component" value="Unassembled WGS sequence"/>
</dbReference>
<dbReference type="RefSeq" id="WP_404801262.1">
    <property type="nucleotide sequence ID" value="NZ_BAAAVZ010000032.1"/>
</dbReference>
<keyword evidence="4" id="KW-1185">Reference proteome</keyword>
<dbReference type="Pfam" id="PF04311">
    <property type="entry name" value="DUF459"/>
    <property type="match status" value="1"/>
</dbReference>
<feature type="signal peptide" evidence="2">
    <location>
        <begin position="1"/>
        <end position="29"/>
    </location>
</feature>
<sequence>MASSRLSRKLALRLTMPLVAVAVALTAIASTMPSPAVAQEGILRRWSLRDLFMPRREPRVDPYILEQPQGQPRKKIRKTPRKPKATVGNVSRPAEPAVPVIEKAADARVVLVIGDFLGGGLAEGLGTVFAENAKIRVIDRTNGSSGFVREDHYNWPEQAKALIEQEKPAAVIVMMGSNDRQQMRVADNREPPMSPGWTKEYTARTEKLAKAIAETKVPFLWVGMPAFKSSKMSTDMLAFNDIYRAATEAAGSEFVDVWDGFVDENGAFVTSGPDINGQPVRLRSDDGINVTRAGKRKLAFFAEKPLNKLLGITPQGTETVVPASLPQATPGELNVPVNIDRTVPVSLSDPELDGGTELMGAQAAPKGDPRSPGEKLAVQGIAPAAPPGRADDFSWPPKPLPTAQGTETTTAIKR</sequence>
<feature type="region of interest" description="Disordered" evidence="1">
    <location>
        <begin position="66"/>
        <end position="91"/>
    </location>
</feature>
<organism evidence="3 4">
    <name type="scientific">Aminobacter niigataensis</name>
    <dbReference type="NCBI Taxonomy" id="83265"/>
    <lineage>
        <taxon>Bacteria</taxon>
        <taxon>Pseudomonadati</taxon>
        <taxon>Pseudomonadota</taxon>
        <taxon>Alphaproteobacteria</taxon>
        <taxon>Hyphomicrobiales</taxon>
        <taxon>Phyllobacteriaceae</taxon>
        <taxon>Aminobacter</taxon>
    </lineage>
</organism>
<feature type="region of interest" description="Disordered" evidence="1">
    <location>
        <begin position="347"/>
        <end position="414"/>
    </location>
</feature>
<protein>
    <recommendedName>
        <fullName evidence="5">SGNH hydrolase-type esterase domain-containing protein</fullName>
    </recommendedName>
</protein>
<evidence type="ECO:0000313" key="4">
    <source>
        <dbReference type="Proteomes" id="UP000539538"/>
    </source>
</evidence>
<evidence type="ECO:0000256" key="1">
    <source>
        <dbReference type="SAM" id="MobiDB-lite"/>
    </source>
</evidence>
<feature type="compositionally biased region" description="Basic residues" evidence="1">
    <location>
        <begin position="72"/>
        <end position="84"/>
    </location>
</feature>
<comment type="caution">
    <text evidence="3">The sequence shown here is derived from an EMBL/GenBank/DDBJ whole genome shotgun (WGS) entry which is preliminary data.</text>
</comment>
<evidence type="ECO:0000313" key="3">
    <source>
        <dbReference type="EMBL" id="MBB4652764.1"/>
    </source>
</evidence>
<dbReference type="CDD" id="cd01829">
    <property type="entry name" value="SGNH_hydrolase_peri2"/>
    <property type="match status" value="1"/>
</dbReference>
<feature type="chain" id="PRO_5045087151" description="SGNH hydrolase-type esterase domain-containing protein" evidence="2">
    <location>
        <begin position="30"/>
        <end position="414"/>
    </location>
</feature>
<dbReference type="InterPro" id="IPR007407">
    <property type="entry name" value="DUF459"/>
</dbReference>
<proteinExistence type="predicted"/>